<evidence type="ECO:0000313" key="3">
    <source>
        <dbReference type="Proteomes" id="UP000472277"/>
    </source>
</evidence>
<feature type="compositionally biased region" description="Polar residues" evidence="1">
    <location>
        <begin position="15"/>
        <end position="30"/>
    </location>
</feature>
<feature type="region of interest" description="Disordered" evidence="1">
    <location>
        <begin position="1"/>
        <end position="53"/>
    </location>
</feature>
<accession>A0A673YHA7</accession>
<dbReference type="InParanoid" id="A0A673YHA7"/>
<proteinExistence type="predicted"/>
<reference evidence="2" key="1">
    <citation type="submission" date="2025-08" db="UniProtKB">
        <authorList>
            <consortium name="Ensembl"/>
        </authorList>
    </citation>
    <scope>IDENTIFICATION</scope>
</reference>
<dbReference type="AlphaFoldDB" id="A0A673YHA7"/>
<name>A0A673YHA7_SALTR</name>
<keyword evidence="3" id="KW-1185">Reference proteome</keyword>
<reference evidence="2" key="2">
    <citation type="submission" date="2025-09" db="UniProtKB">
        <authorList>
            <consortium name="Ensembl"/>
        </authorList>
    </citation>
    <scope>IDENTIFICATION</scope>
</reference>
<dbReference type="Ensembl" id="ENSSTUT00000035539.1">
    <property type="protein sequence ID" value="ENSSTUP00000034018.1"/>
    <property type="gene ID" value="ENSSTUG00000014528.1"/>
</dbReference>
<evidence type="ECO:0000313" key="2">
    <source>
        <dbReference type="Ensembl" id="ENSSTUP00000034018.1"/>
    </source>
</evidence>
<evidence type="ECO:0000256" key="1">
    <source>
        <dbReference type="SAM" id="MobiDB-lite"/>
    </source>
</evidence>
<organism evidence="2 3">
    <name type="scientific">Salmo trutta</name>
    <name type="common">Brown trout</name>
    <dbReference type="NCBI Taxonomy" id="8032"/>
    <lineage>
        <taxon>Eukaryota</taxon>
        <taxon>Metazoa</taxon>
        <taxon>Chordata</taxon>
        <taxon>Craniata</taxon>
        <taxon>Vertebrata</taxon>
        <taxon>Euteleostomi</taxon>
        <taxon>Actinopterygii</taxon>
        <taxon>Neopterygii</taxon>
        <taxon>Teleostei</taxon>
        <taxon>Protacanthopterygii</taxon>
        <taxon>Salmoniformes</taxon>
        <taxon>Salmonidae</taxon>
        <taxon>Salmoninae</taxon>
        <taxon>Salmo</taxon>
    </lineage>
</organism>
<protein>
    <submittedName>
        <fullName evidence="2">Uncharacterized protein</fullName>
    </submittedName>
</protein>
<dbReference type="GeneTree" id="ENSGT00950000183208"/>
<sequence>MADGPRCKRRKQANPKRNNVTNYNNVVEGQSDSDDEDKLHIVEEDPDGDSTVPEDASVVLTQNGTETHQDTWDGGETLGWNIEYDNFFMHHLCCCLRAHTNQCWVKTTQFGLILNRTHIGLF</sequence>
<dbReference type="Proteomes" id="UP000472277">
    <property type="component" value="Chromosome 31"/>
</dbReference>